<evidence type="ECO:0000313" key="2">
    <source>
        <dbReference type="Proteomes" id="UP001165080"/>
    </source>
</evidence>
<dbReference type="Proteomes" id="UP001165080">
    <property type="component" value="Unassembled WGS sequence"/>
</dbReference>
<dbReference type="PANTHER" id="PTHR10728:SF40">
    <property type="entry name" value="PATATIN FAMILY PROTEIN"/>
    <property type="match status" value="1"/>
</dbReference>
<dbReference type="Gene3D" id="3.40.1090.10">
    <property type="entry name" value="Cytosolic phospholipase A2 catalytic domain"/>
    <property type="match status" value="1"/>
</dbReference>
<dbReference type="EMBL" id="BRXU01000029">
    <property type="protein sequence ID" value="GLC59630.1"/>
    <property type="molecule type" value="Genomic_DNA"/>
</dbReference>
<gene>
    <name evidence="1" type="primary">PLEST010287</name>
    <name evidence="1" type="ORF">PLESTB_001515800</name>
</gene>
<dbReference type="SUPFAM" id="SSF52151">
    <property type="entry name" value="FabD/lysophospholipase-like"/>
    <property type="match status" value="1"/>
</dbReference>
<accession>A0A9W6BXF8</accession>
<organism evidence="1 2">
    <name type="scientific">Pleodorina starrii</name>
    <dbReference type="NCBI Taxonomy" id="330485"/>
    <lineage>
        <taxon>Eukaryota</taxon>
        <taxon>Viridiplantae</taxon>
        <taxon>Chlorophyta</taxon>
        <taxon>core chlorophytes</taxon>
        <taxon>Chlorophyceae</taxon>
        <taxon>CS clade</taxon>
        <taxon>Chlamydomonadales</taxon>
        <taxon>Volvocaceae</taxon>
        <taxon>Pleodorina</taxon>
    </lineage>
</organism>
<keyword evidence="2" id="KW-1185">Reference proteome</keyword>
<evidence type="ECO:0000313" key="1">
    <source>
        <dbReference type="EMBL" id="GLC59630.1"/>
    </source>
</evidence>
<dbReference type="GO" id="GO:0004623">
    <property type="term" value="F:phospholipase A2 activity"/>
    <property type="evidence" value="ECO:0007669"/>
    <property type="project" value="TreeGrafter"/>
</dbReference>
<name>A0A9W6BXF8_9CHLO</name>
<protein>
    <recommendedName>
        <fullName evidence="3">PLA2c domain-containing protein</fullName>
    </recommendedName>
</protein>
<proteinExistence type="predicted"/>
<sequence>MSTEVSADATAAVIDAPAAALAPMDLDTAPAETKLSNTAAAAFAPVIHVHAEAITTSEPADDEKEAAPVEEPAPEPKILVRAEVSLTDTAAIKIWRRDADGELCFPEFQDPEFAVPGLMTDKAPLAVCISGGGFRATTLALGWLRGMQHLGLLSKVRYLSVISGASWLGAALCFQPSDNVATFLGPYVGPEECNLKALADVGDNGKSYARAVADAKPVPHYVAGAAITAVQQLRQRLRERLAGLLGISIKEQKEVARHWTTAMADAFLKPFGLGETDKSTIRVPGTQVAAKVEERAAALGRGDRIYDANVQDLPFLIIGQALLLPKEDSKFYPFEWTPLYGGCPALYDNVDPKLGAGWVEALGLNAQLLTNPNTEAAAEEVEVRPMGPASLAEATGISSGYISMMMTATKPDLNDRFQKILGFHSAKVFNMQDWETHDLLLTDGGAYDLYGIFPALRRQLPNIMVFNCNGRSLVTDLEAFSSDKDLPGLFGCGTDSEYNRMHQVFKPEGFNKLFEALKAKKESGEAPVHADHYEVLENKHLGIKGGWTTRVMWVINESMSHWEAKLPQETQAAIKPATPTPKGGLIRGEAGLEEFPYVDTSFMDYTPELVSLLANHAAWMLVSNEQLVRDMLGGSTTGLPADNPVAGSAEPAAVQQ</sequence>
<comment type="caution">
    <text evidence="1">The sequence shown here is derived from an EMBL/GenBank/DDBJ whole genome shotgun (WGS) entry which is preliminary data.</text>
</comment>
<evidence type="ECO:0008006" key="3">
    <source>
        <dbReference type="Google" id="ProtNLM"/>
    </source>
</evidence>
<reference evidence="1 2" key="1">
    <citation type="journal article" date="2023" name="Commun. Biol.">
        <title>Reorganization of the ancestral sex-determining regions during the evolution of trioecy in Pleodorina starrii.</title>
        <authorList>
            <person name="Takahashi K."/>
            <person name="Suzuki S."/>
            <person name="Kawai-Toyooka H."/>
            <person name="Yamamoto K."/>
            <person name="Hamaji T."/>
            <person name="Ootsuki R."/>
            <person name="Yamaguchi H."/>
            <person name="Kawachi M."/>
            <person name="Higashiyama T."/>
            <person name="Nozaki H."/>
        </authorList>
    </citation>
    <scope>NUCLEOTIDE SEQUENCE [LARGE SCALE GENOMIC DNA]</scope>
    <source>
        <strain evidence="1 2">NIES-4479</strain>
    </source>
</reference>
<dbReference type="GO" id="GO:0046475">
    <property type="term" value="P:glycerophospholipid catabolic process"/>
    <property type="evidence" value="ECO:0007669"/>
    <property type="project" value="TreeGrafter"/>
</dbReference>
<dbReference type="GO" id="GO:0005829">
    <property type="term" value="C:cytosol"/>
    <property type="evidence" value="ECO:0007669"/>
    <property type="project" value="TreeGrafter"/>
</dbReference>
<dbReference type="AlphaFoldDB" id="A0A9W6BXF8"/>
<dbReference type="PANTHER" id="PTHR10728">
    <property type="entry name" value="CYTOSOLIC PHOSPHOLIPASE A2"/>
    <property type="match status" value="1"/>
</dbReference>
<dbReference type="InterPro" id="IPR016035">
    <property type="entry name" value="Acyl_Trfase/lysoPLipase"/>
</dbReference>